<dbReference type="Pfam" id="PF01612">
    <property type="entry name" value="DNA_pol_A_exo1"/>
    <property type="match status" value="1"/>
</dbReference>
<dbReference type="InterPro" id="IPR006292">
    <property type="entry name" value="RNase_D"/>
</dbReference>
<dbReference type="InterPro" id="IPR010997">
    <property type="entry name" value="HRDC-like_sf"/>
</dbReference>
<feature type="domain" description="HRDC" evidence="7">
    <location>
        <begin position="231"/>
        <end position="311"/>
    </location>
</feature>
<keyword evidence="5" id="KW-0269">Exonuclease</keyword>
<dbReference type="InterPro" id="IPR044876">
    <property type="entry name" value="HRDC_dom_sf"/>
</dbReference>
<dbReference type="GO" id="GO:0033890">
    <property type="term" value="F:ribonuclease D activity"/>
    <property type="evidence" value="ECO:0007669"/>
    <property type="project" value="InterPro"/>
</dbReference>
<keyword evidence="3" id="KW-0540">Nuclease</keyword>
<evidence type="ECO:0000256" key="6">
    <source>
        <dbReference type="SAM" id="MobiDB-lite"/>
    </source>
</evidence>
<accession>A0A0A0M5V4</accession>
<dbReference type="EMBL" id="AVBH01000286">
    <property type="protein sequence ID" value="KGO97599.1"/>
    <property type="molecule type" value="Genomic_DNA"/>
</dbReference>
<evidence type="ECO:0000256" key="2">
    <source>
        <dbReference type="ARBA" id="ARBA00022694"/>
    </source>
</evidence>
<dbReference type="CDD" id="cd06142">
    <property type="entry name" value="RNaseD_exo"/>
    <property type="match status" value="1"/>
</dbReference>
<dbReference type="Gene3D" id="3.30.420.10">
    <property type="entry name" value="Ribonuclease H-like superfamily/Ribonuclease H"/>
    <property type="match status" value="1"/>
</dbReference>
<dbReference type="AlphaFoldDB" id="A0A0A0M5V4"/>
<feature type="region of interest" description="Disordered" evidence="6">
    <location>
        <begin position="1"/>
        <end position="20"/>
    </location>
</feature>
<dbReference type="RefSeq" id="WP_052106921.1">
    <property type="nucleotide sequence ID" value="NZ_AVBH01000286.1"/>
</dbReference>
<sequence>MPDSSNTSADNASPGVRAPVDPVWVDTPAALEAALATRPARVGLDTEFIRERTYWPKLALVQIALEAEGATRILLVDALVPGMDAALAALLHDRAVLKVMHSPSEDLVAFSHHCGALPDPLFDTQAAAALAGMDAGMGYQRLVEQVTGVLLPKGETRSDWMRRPLSPAQLGYAADDVRHLFALHDELETRLRELGRLDWLADDAARTLERAAGTDAERWPHLSLRAAQFLEPAAQQRLLRLLRWREARARETDRPRTWILDNELANALARQPPRDEAELQSRLDAHPKAPRKLAGVVWRVLNEPLSDEAELPDASRLERLDKQRLKALKTAVAARAAELGVPEGVLASRKHLEALLLDPGHWPAALEGWRREQLEPVLAP</sequence>
<dbReference type="InterPro" id="IPR012337">
    <property type="entry name" value="RNaseH-like_sf"/>
</dbReference>
<evidence type="ECO:0000256" key="1">
    <source>
        <dbReference type="ARBA" id="ARBA00022490"/>
    </source>
</evidence>
<dbReference type="PANTHER" id="PTHR47649">
    <property type="entry name" value="RIBONUCLEASE D"/>
    <property type="match status" value="1"/>
</dbReference>
<feature type="compositionally biased region" description="Polar residues" evidence="6">
    <location>
        <begin position="1"/>
        <end position="11"/>
    </location>
</feature>
<dbReference type="GO" id="GO:0003676">
    <property type="term" value="F:nucleic acid binding"/>
    <property type="evidence" value="ECO:0007669"/>
    <property type="project" value="InterPro"/>
</dbReference>
<dbReference type="OrthoDB" id="9800549at2"/>
<dbReference type="GO" id="GO:0008033">
    <property type="term" value="P:tRNA processing"/>
    <property type="evidence" value="ECO:0007669"/>
    <property type="project" value="UniProtKB-KW"/>
</dbReference>
<dbReference type="GO" id="GO:0008408">
    <property type="term" value="F:3'-5' exonuclease activity"/>
    <property type="evidence" value="ECO:0007669"/>
    <property type="project" value="InterPro"/>
</dbReference>
<evidence type="ECO:0000313" key="9">
    <source>
        <dbReference type="Proteomes" id="UP000030003"/>
    </source>
</evidence>
<evidence type="ECO:0000313" key="8">
    <source>
        <dbReference type="EMBL" id="KGO97599.1"/>
    </source>
</evidence>
<reference evidence="8 9" key="1">
    <citation type="submission" date="2013-08" db="EMBL/GenBank/DDBJ databases">
        <title>Genomic analysis of Lysobacter defluvii.</title>
        <authorList>
            <person name="Wang Q."/>
            <person name="Wang G."/>
        </authorList>
    </citation>
    <scope>NUCLEOTIDE SEQUENCE [LARGE SCALE GENOMIC DNA]</scope>
    <source>
        <strain evidence="8 9">IMMIB APB-9</strain>
    </source>
</reference>
<dbReference type="NCBIfam" id="TIGR01388">
    <property type="entry name" value="rnd"/>
    <property type="match status" value="1"/>
</dbReference>
<feature type="non-terminal residue" evidence="8">
    <location>
        <position position="380"/>
    </location>
</feature>
<organism evidence="8 9">
    <name type="scientific">Lysobacter defluvii IMMIB APB-9 = DSM 18482</name>
    <dbReference type="NCBI Taxonomy" id="1385515"/>
    <lineage>
        <taxon>Bacteria</taxon>
        <taxon>Pseudomonadati</taxon>
        <taxon>Pseudomonadota</taxon>
        <taxon>Gammaproteobacteria</taxon>
        <taxon>Lysobacterales</taxon>
        <taxon>Lysobacteraceae</taxon>
        <taxon>Novilysobacter</taxon>
    </lineage>
</organism>
<dbReference type="SUPFAM" id="SSF47819">
    <property type="entry name" value="HRDC-like"/>
    <property type="match status" value="2"/>
</dbReference>
<dbReference type="GO" id="GO:0000166">
    <property type="term" value="F:nucleotide binding"/>
    <property type="evidence" value="ECO:0007669"/>
    <property type="project" value="InterPro"/>
</dbReference>
<dbReference type="eggNOG" id="COG0349">
    <property type="taxonomic scope" value="Bacteria"/>
</dbReference>
<comment type="caution">
    <text evidence="8">The sequence shown here is derived from an EMBL/GenBank/DDBJ whole genome shotgun (WGS) entry which is preliminary data.</text>
</comment>
<gene>
    <name evidence="8" type="ORF">N791_06940</name>
</gene>
<dbReference type="InterPro" id="IPR036397">
    <property type="entry name" value="RNaseH_sf"/>
</dbReference>
<dbReference type="SUPFAM" id="SSF53098">
    <property type="entry name" value="Ribonuclease H-like"/>
    <property type="match status" value="1"/>
</dbReference>
<dbReference type="Proteomes" id="UP000030003">
    <property type="component" value="Unassembled WGS sequence"/>
</dbReference>
<dbReference type="InterPro" id="IPR051086">
    <property type="entry name" value="RNase_D-like"/>
</dbReference>
<evidence type="ECO:0000256" key="4">
    <source>
        <dbReference type="ARBA" id="ARBA00022801"/>
    </source>
</evidence>
<name>A0A0A0M5V4_9GAMM</name>
<keyword evidence="2" id="KW-0819">tRNA processing</keyword>
<dbReference type="Gene3D" id="1.10.150.80">
    <property type="entry name" value="HRDC domain"/>
    <property type="match status" value="2"/>
</dbReference>
<dbReference type="SMART" id="SM00474">
    <property type="entry name" value="35EXOc"/>
    <property type="match status" value="1"/>
</dbReference>
<keyword evidence="9" id="KW-1185">Reference proteome</keyword>
<keyword evidence="4" id="KW-0378">Hydrolase</keyword>
<dbReference type="PANTHER" id="PTHR47649:SF1">
    <property type="entry name" value="RIBONUCLEASE D"/>
    <property type="match status" value="1"/>
</dbReference>
<dbReference type="STRING" id="1385515.GCA_000423325_00458"/>
<evidence type="ECO:0000256" key="5">
    <source>
        <dbReference type="ARBA" id="ARBA00022839"/>
    </source>
</evidence>
<keyword evidence="1" id="KW-0963">Cytoplasm</keyword>
<dbReference type="InterPro" id="IPR002562">
    <property type="entry name" value="3'-5'_exonuclease_dom"/>
</dbReference>
<evidence type="ECO:0000259" key="7">
    <source>
        <dbReference type="PROSITE" id="PS50967"/>
    </source>
</evidence>
<dbReference type="Pfam" id="PF00570">
    <property type="entry name" value="HRDC"/>
    <property type="match status" value="1"/>
</dbReference>
<dbReference type="InterPro" id="IPR002121">
    <property type="entry name" value="HRDC_dom"/>
</dbReference>
<dbReference type="PROSITE" id="PS50967">
    <property type="entry name" value="HRDC"/>
    <property type="match status" value="1"/>
</dbReference>
<proteinExistence type="predicted"/>
<protein>
    <submittedName>
        <fullName evidence="8">Ribonuclease D</fullName>
    </submittedName>
</protein>
<evidence type="ECO:0000256" key="3">
    <source>
        <dbReference type="ARBA" id="ARBA00022722"/>
    </source>
</evidence>